<gene>
    <name evidence="2" type="ORF">IV01_05125</name>
</gene>
<dbReference type="EMBL" id="JPQU01000020">
    <property type="protein sequence ID" value="KFE57240.1"/>
    <property type="molecule type" value="Genomic_DNA"/>
</dbReference>
<name>A0A085VP77_PSESX</name>
<comment type="caution">
    <text evidence="2">The sequence shown here is derived from an EMBL/GenBank/DDBJ whole genome shotgun (WGS) entry which is preliminary data.</text>
</comment>
<sequence length="61" mass="6560">MTDPLDKATSTAPPTLGEGCLSRYDPDALSAEDGADFDGAAELWRTTELEKAQQQKDKSDT</sequence>
<accession>A0A085VP77</accession>
<evidence type="ECO:0000256" key="1">
    <source>
        <dbReference type="SAM" id="MobiDB-lite"/>
    </source>
</evidence>
<dbReference type="AlphaFoldDB" id="A0A085VP77"/>
<evidence type="ECO:0000313" key="3">
    <source>
        <dbReference type="Proteomes" id="UP000028631"/>
    </source>
</evidence>
<dbReference type="OrthoDB" id="6966321at2"/>
<reference evidence="2 3" key="1">
    <citation type="submission" date="2014-07" db="EMBL/GenBank/DDBJ databases">
        <title>Draft Genome Sequences of Environmental Pseudomonas syringae strains.</title>
        <authorList>
            <person name="Baltrus D.A."/>
            <person name="Berge O."/>
            <person name="Morris C."/>
        </authorList>
    </citation>
    <scope>NUCLEOTIDE SEQUENCE [LARGE SCALE GENOMIC DNA]</scope>
    <source>
        <strain evidence="2 3">GAW0119</strain>
    </source>
</reference>
<feature type="region of interest" description="Disordered" evidence="1">
    <location>
        <begin position="1"/>
        <end position="36"/>
    </location>
</feature>
<keyword evidence="3" id="KW-1185">Reference proteome</keyword>
<protein>
    <submittedName>
        <fullName evidence="2">Uncharacterized protein</fullName>
    </submittedName>
</protein>
<evidence type="ECO:0000313" key="2">
    <source>
        <dbReference type="EMBL" id="KFE57240.1"/>
    </source>
</evidence>
<dbReference type="PATRIC" id="fig|317.175.peg.1079"/>
<organism evidence="2 3">
    <name type="scientific">Pseudomonas syringae</name>
    <dbReference type="NCBI Taxonomy" id="317"/>
    <lineage>
        <taxon>Bacteria</taxon>
        <taxon>Pseudomonadati</taxon>
        <taxon>Pseudomonadota</taxon>
        <taxon>Gammaproteobacteria</taxon>
        <taxon>Pseudomonadales</taxon>
        <taxon>Pseudomonadaceae</taxon>
        <taxon>Pseudomonas</taxon>
    </lineage>
</organism>
<dbReference type="RefSeq" id="WP_032626685.1">
    <property type="nucleotide sequence ID" value="NZ_JPQU01000020.1"/>
</dbReference>
<proteinExistence type="predicted"/>
<dbReference type="Proteomes" id="UP000028631">
    <property type="component" value="Unassembled WGS sequence"/>
</dbReference>